<organism evidence="1 2">
    <name type="scientific">Zooshikella ganghwensis</name>
    <dbReference type="NCBI Taxonomy" id="202772"/>
    <lineage>
        <taxon>Bacteria</taxon>
        <taxon>Pseudomonadati</taxon>
        <taxon>Pseudomonadota</taxon>
        <taxon>Gammaproteobacteria</taxon>
        <taxon>Oceanospirillales</taxon>
        <taxon>Zooshikellaceae</taxon>
        <taxon>Zooshikella</taxon>
    </lineage>
</organism>
<dbReference type="RefSeq" id="WP_094786961.1">
    <property type="nucleotide sequence ID" value="NZ_NDXW01000001.1"/>
</dbReference>
<gene>
    <name evidence="1" type="ORF">B9G39_09675</name>
</gene>
<sequence length="153" mass="17758">MDDMPLKLHEKYFLSINDDDITLDKYSEVVGKIERALNEPTGKLSLAADDGLRPWWQRFVFGSERYVRSYLMYEWSGNVSGLIFHDENASEYRAMPGTQLNGLPERDKSQITFGEGVPLETRFCMSKEESLKAISEFLKTGKKPSWLKYEFVR</sequence>
<accession>A0A4P9VLJ8</accession>
<protein>
    <submittedName>
        <fullName evidence="1">Uncharacterized protein</fullName>
    </submittedName>
</protein>
<keyword evidence="2" id="KW-1185">Reference proteome</keyword>
<dbReference type="AlphaFoldDB" id="A0A4P9VLJ8"/>
<dbReference type="Proteomes" id="UP000257039">
    <property type="component" value="Unassembled WGS sequence"/>
</dbReference>
<comment type="caution">
    <text evidence="1">The sequence shown here is derived from an EMBL/GenBank/DDBJ whole genome shotgun (WGS) entry which is preliminary data.</text>
</comment>
<evidence type="ECO:0000313" key="1">
    <source>
        <dbReference type="EMBL" id="RDH43686.1"/>
    </source>
</evidence>
<dbReference type="EMBL" id="NDXW01000001">
    <property type="protein sequence ID" value="RDH43686.1"/>
    <property type="molecule type" value="Genomic_DNA"/>
</dbReference>
<proteinExistence type="predicted"/>
<name>A0A4P9VLJ8_9GAMM</name>
<evidence type="ECO:0000313" key="2">
    <source>
        <dbReference type="Proteomes" id="UP000257039"/>
    </source>
</evidence>
<reference evidence="1 2" key="1">
    <citation type="submission" date="2017-04" db="EMBL/GenBank/DDBJ databases">
        <title>Draft genome sequence of Zooshikella ganghwensis VG4 isolated from Red Sea sediments.</title>
        <authorList>
            <person name="Rehman Z."/>
            <person name="Alam I."/>
            <person name="Kamau A."/>
            <person name="Bajic V."/>
            <person name="Leiknes T."/>
        </authorList>
    </citation>
    <scope>NUCLEOTIDE SEQUENCE [LARGE SCALE GENOMIC DNA]</scope>
    <source>
        <strain evidence="1 2">VG4</strain>
    </source>
</reference>